<sequence>MSLIKQFEIVLEHDIDEQYQYEPGEELRGNVIIELTGTVALRAITLQVKGEANVSWEDTGKRHEPQGYQADEVYIDVTIDLLQTDDKLVTLDEGRHRFPLNYELPDNLPSSFIGKFGSITYVVKAVLKEDKRFGPSTMITSEPFLVLKRLDILSDAELQKPVTETSEKRFFGTLMFCLSGKVCATLNVNRSGHLPGEDIFLDAEITNSSPRLVQSVQAALVMTSVFRARHKSCHSIQVVNKKRDEWEMDYGEGRRWKNVRLTIPPYIPESRLDGCDIIDIHYELMFKVEIAGKNELKINVPLTVGTSNDNHGNMAKATDEYIMNAPDLDEKDANGLDGVSY</sequence>
<dbReference type="SMART" id="SM01017">
    <property type="entry name" value="Arrestin_C"/>
    <property type="match status" value="1"/>
</dbReference>
<dbReference type="AlphaFoldDB" id="A0AAD9P6J8"/>
<dbReference type="InterPro" id="IPR011021">
    <property type="entry name" value="Arrestin-like_N"/>
</dbReference>
<protein>
    <recommendedName>
        <fullName evidence="2">Arrestin C-terminal-like domain-containing protein</fullName>
    </recommendedName>
</protein>
<dbReference type="InterPro" id="IPR011022">
    <property type="entry name" value="Arrestin_C-like"/>
</dbReference>
<comment type="similarity">
    <text evidence="1">Belongs to the arrestin family.</text>
</comment>
<comment type="caution">
    <text evidence="3">The sequence shown here is derived from an EMBL/GenBank/DDBJ whole genome shotgun (WGS) entry which is preliminary data.</text>
</comment>
<accession>A0AAD9P6J8</accession>
<evidence type="ECO:0000256" key="1">
    <source>
        <dbReference type="ARBA" id="ARBA00005298"/>
    </source>
</evidence>
<dbReference type="InterPro" id="IPR014756">
    <property type="entry name" value="Ig_E-set"/>
</dbReference>
<evidence type="ECO:0000259" key="2">
    <source>
        <dbReference type="SMART" id="SM01017"/>
    </source>
</evidence>
<dbReference type="PANTHER" id="PTHR11188:SF176">
    <property type="entry name" value="ARRESTIN DOMAIN-CONTAINING PROTEIN 1"/>
    <property type="match status" value="1"/>
</dbReference>
<dbReference type="GO" id="GO:0015031">
    <property type="term" value="P:protein transport"/>
    <property type="evidence" value="ECO:0007669"/>
    <property type="project" value="TreeGrafter"/>
</dbReference>
<dbReference type="Pfam" id="PF02752">
    <property type="entry name" value="Arrestin_C"/>
    <property type="match status" value="1"/>
</dbReference>
<evidence type="ECO:0000313" key="3">
    <source>
        <dbReference type="EMBL" id="KAK2189091.1"/>
    </source>
</evidence>
<dbReference type="GO" id="GO:0005737">
    <property type="term" value="C:cytoplasm"/>
    <property type="evidence" value="ECO:0007669"/>
    <property type="project" value="TreeGrafter"/>
</dbReference>
<proteinExistence type="inferred from homology"/>
<dbReference type="Pfam" id="PF00339">
    <property type="entry name" value="Arrestin_N"/>
    <property type="match status" value="1"/>
</dbReference>
<dbReference type="SUPFAM" id="SSF81296">
    <property type="entry name" value="E set domains"/>
    <property type="match status" value="2"/>
</dbReference>
<dbReference type="EMBL" id="JAODUO010000114">
    <property type="protein sequence ID" value="KAK2189091.1"/>
    <property type="molecule type" value="Genomic_DNA"/>
</dbReference>
<organism evidence="3 4">
    <name type="scientific">Ridgeia piscesae</name>
    <name type="common">Tubeworm</name>
    <dbReference type="NCBI Taxonomy" id="27915"/>
    <lineage>
        <taxon>Eukaryota</taxon>
        <taxon>Metazoa</taxon>
        <taxon>Spiralia</taxon>
        <taxon>Lophotrochozoa</taxon>
        <taxon>Annelida</taxon>
        <taxon>Polychaeta</taxon>
        <taxon>Sedentaria</taxon>
        <taxon>Canalipalpata</taxon>
        <taxon>Sabellida</taxon>
        <taxon>Siboglinidae</taxon>
        <taxon>Ridgeia</taxon>
    </lineage>
</organism>
<dbReference type="PANTHER" id="PTHR11188">
    <property type="entry name" value="ARRESTIN DOMAIN CONTAINING PROTEIN"/>
    <property type="match status" value="1"/>
</dbReference>
<gene>
    <name evidence="3" type="ORF">NP493_115g06025</name>
</gene>
<reference evidence="3" key="1">
    <citation type="journal article" date="2023" name="Mol. Biol. Evol.">
        <title>Third-Generation Sequencing Reveals the Adaptive Role of the Epigenome in Three Deep-Sea Polychaetes.</title>
        <authorList>
            <person name="Perez M."/>
            <person name="Aroh O."/>
            <person name="Sun Y."/>
            <person name="Lan Y."/>
            <person name="Juniper S.K."/>
            <person name="Young C.R."/>
            <person name="Angers B."/>
            <person name="Qian P.Y."/>
        </authorList>
    </citation>
    <scope>NUCLEOTIDE SEQUENCE</scope>
    <source>
        <strain evidence="3">R07B-5</strain>
    </source>
</reference>
<name>A0AAD9P6J8_RIDPI</name>
<evidence type="ECO:0000313" key="4">
    <source>
        <dbReference type="Proteomes" id="UP001209878"/>
    </source>
</evidence>
<dbReference type="InterPro" id="IPR050357">
    <property type="entry name" value="Arrestin_domain-protein"/>
</dbReference>
<dbReference type="InterPro" id="IPR014752">
    <property type="entry name" value="Arrestin-like_C"/>
</dbReference>
<dbReference type="Proteomes" id="UP001209878">
    <property type="component" value="Unassembled WGS sequence"/>
</dbReference>
<keyword evidence="4" id="KW-1185">Reference proteome</keyword>
<feature type="domain" description="Arrestin C-terminal-like" evidence="2">
    <location>
        <begin position="178"/>
        <end position="309"/>
    </location>
</feature>
<dbReference type="Gene3D" id="2.60.40.640">
    <property type="match status" value="2"/>
</dbReference>